<accession>A0A2S6N9Y1</accession>
<dbReference type="GO" id="GO:0004842">
    <property type="term" value="F:ubiquitin-protein transferase activity"/>
    <property type="evidence" value="ECO:0007669"/>
    <property type="project" value="TreeGrafter"/>
</dbReference>
<dbReference type="Pfam" id="PF12796">
    <property type="entry name" value="Ank_2"/>
    <property type="match status" value="1"/>
</dbReference>
<dbReference type="EMBL" id="NHSJ01000057">
    <property type="protein sequence ID" value="PPQ31425.1"/>
    <property type="molecule type" value="Genomic_DNA"/>
</dbReference>
<organism evidence="3 4">
    <name type="scientific">Rhodoblastus sphagnicola</name>
    <dbReference type="NCBI Taxonomy" id="333368"/>
    <lineage>
        <taxon>Bacteria</taxon>
        <taxon>Pseudomonadati</taxon>
        <taxon>Pseudomonadota</taxon>
        <taxon>Alphaproteobacteria</taxon>
        <taxon>Hyphomicrobiales</taxon>
        <taxon>Rhodoblastaceae</taxon>
        <taxon>Rhodoblastus</taxon>
    </lineage>
</organism>
<dbReference type="PANTHER" id="PTHR24171">
    <property type="entry name" value="ANKYRIN REPEAT DOMAIN-CONTAINING PROTEIN 39-RELATED"/>
    <property type="match status" value="1"/>
</dbReference>
<evidence type="ECO:0000313" key="4">
    <source>
        <dbReference type="Proteomes" id="UP000239089"/>
    </source>
</evidence>
<dbReference type="OrthoDB" id="9812708at2"/>
<dbReference type="AlphaFoldDB" id="A0A2S6N9Y1"/>
<dbReference type="Gene3D" id="1.25.40.20">
    <property type="entry name" value="Ankyrin repeat-containing domain"/>
    <property type="match status" value="1"/>
</dbReference>
<evidence type="ECO:0000256" key="1">
    <source>
        <dbReference type="ARBA" id="ARBA00022737"/>
    </source>
</evidence>
<dbReference type="SUPFAM" id="SSF48403">
    <property type="entry name" value="Ankyrin repeat"/>
    <property type="match status" value="1"/>
</dbReference>
<gene>
    <name evidence="3" type="ORF">CCR94_08955</name>
</gene>
<dbReference type="SMART" id="SM00248">
    <property type="entry name" value="ANK"/>
    <property type="match status" value="3"/>
</dbReference>
<evidence type="ECO:0000256" key="2">
    <source>
        <dbReference type="ARBA" id="ARBA00023043"/>
    </source>
</evidence>
<keyword evidence="1" id="KW-0677">Repeat</keyword>
<evidence type="ECO:0000313" key="3">
    <source>
        <dbReference type="EMBL" id="PPQ31425.1"/>
    </source>
</evidence>
<dbReference type="PROSITE" id="PS50088">
    <property type="entry name" value="ANK_REPEAT"/>
    <property type="match status" value="3"/>
</dbReference>
<proteinExistence type="predicted"/>
<reference evidence="3 4" key="1">
    <citation type="journal article" date="2018" name="Arch. Microbiol.">
        <title>New insights into the metabolic potential of the phototrophic purple bacterium Rhodopila globiformis DSM 161(T) from its draft genome sequence and evidence for a vanadium-dependent nitrogenase.</title>
        <authorList>
            <person name="Imhoff J.F."/>
            <person name="Rahn T."/>
            <person name="Kunzel S."/>
            <person name="Neulinger S.C."/>
        </authorList>
    </citation>
    <scope>NUCLEOTIDE SEQUENCE [LARGE SCALE GENOMIC DNA]</scope>
    <source>
        <strain evidence="3 4">DSM 16996</strain>
    </source>
</reference>
<comment type="caution">
    <text evidence="3">The sequence shown here is derived from an EMBL/GenBank/DDBJ whole genome shotgun (WGS) entry which is preliminary data.</text>
</comment>
<keyword evidence="4" id="KW-1185">Reference proteome</keyword>
<protein>
    <submittedName>
        <fullName evidence="3">Uncharacterized protein</fullName>
    </submittedName>
</protein>
<dbReference type="InterPro" id="IPR002110">
    <property type="entry name" value="Ankyrin_rpt"/>
</dbReference>
<dbReference type="InterPro" id="IPR036770">
    <property type="entry name" value="Ankyrin_rpt-contain_sf"/>
</dbReference>
<name>A0A2S6N9Y1_9HYPH</name>
<dbReference type="PANTHER" id="PTHR24171:SF8">
    <property type="entry name" value="BRCA1-ASSOCIATED RING DOMAIN PROTEIN 1"/>
    <property type="match status" value="1"/>
</dbReference>
<dbReference type="PROSITE" id="PS50297">
    <property type="entry name" value="ANK_REP_REGION"/>
    <property type="match status" value="2"/>
</dbReference>
<dbReference type="Proteomes" id="UP000239089">
    <property type="component" value="Unassembled WGS sequence"/>
</dbReference>
<dbReference type="RefSeq" id="WP_104507530.1">
    <property type="nucleotide sequence ID" value="NZ_JACIGC010000009.1"/>
</dbReference>
<dbReference type="GO" id="GO:0085020">
    <property type="term" value="P:protein K6-linked ubiquitination"/>
    <property type="evidence" value="ECO:0007669"/>
    <property type="project" value="TreeGrafter"/>
</dbReference>
<keyword evidence="2" id="KW-0040">ANK repeat</keyword>
<sequence>MTDQALEDWLRAEKFDSLSARDGNKATPLMRAAQEGDVEMARKILAAGADIAALNADGNNALWLACFGENLALLDLLIDAGVDIDHVNQNGATALMFAASSSRTAIVERLLKRGADLSAETPDGFSALDMAGNAAILNMLRAARATARRG</sequence>